<dbReference type="Gene3D" id="3.10.450.40">
    <property type="match status" value="1"/>
</dbReference>
<evidence type="ECO:0000259" key="2">
    <source>
        <dbReference type="Pfam" id="PF03413"/>
    </source>
</evidence>
<feature type="domain" description="PepSY" evidence="2">
    <location>
        <begin position="50"/>
        <end position="106"/>
    </location>
</feature>
<reference evidence="4" key="1">
    <citation type="submission" date="2018-08" db="EMBL/GenBank/DDBJ databases">
        <authorList>
            <person name="Kim S.-J."/>
            <person name="Jung G.-Y."/>
        </authorList>
    </citation>
    <scope>NUCLEOTIDE SEQUENCE [LARGE SCALE GENOMIC DNA]</scope>
    <source>
        <strain evidence="4">GY_H</strain>
    </source>
</reference>
<proteinExistence type="predicted"/>
<evidence type="ECO:0000313" key="3">
    <source>
        <dbReference type="EMBL" id="RDV05623.1"/>
    </source>
</evidence>
<sequence>MRLRHHATVLTTAVIAAALLVAAPPAQGRDRDDRQREDIRRAVEAGEIRSLADIIAGVRSQLPGEIAGVEIERKHDRWLYEFRVIDARGRLFEVYIDARNGTIERVKEK</sequence>
<evidence type="ECO:0000256" key="1">
    <source>
        <dbReference type="SAM" id="SignalP"/>
    </source>
</evidence>
<name>A0A371BDY6_9BRAD</name>
<organism evidence="3 4">
    <name type="scientific">Undibacter mobilis</name>
    <dbReference type="NCBI Taxonomy" id="2292256"/>
    <lineage>
        <taxon>Bacteria</taxon>
        <taxon>Pseudomonadati</taxon>
        <taxon>Pseudomonadota</taxon>
        <taxon>Alphaproteobacteria</taxon>
        <taxon>Hyphomicrobiales</taxon>
        <taxon>Nitrobacteraceae</taxon>
        <taxon>Undibacter</taxon>
    </lineage>
</organism>
<dbReference type="EMBL" id="QRGO01000001">
    <property type="protein sequence ID" value="RDV05623.1"/>
    <property type="molecule type" value="Genomic_DNA"/>
</dbReference>
<dbReference type="Proteomes" id="UP000263993">
    <property type="component" value="Unassembled WGS sequence"/>
</dbReference>
<accession>A0A371BDY6</accession>
<evidence type="ECO:0000313" key="4">
    <source>
        <dbReference type="Proteomes" id="UP000263993"/>
    </source>
</evidence>
<dbReference type="RefSeq" id="WP_115517646.1">
    <property type="nucleotide sequence ID" value="NZ_QRGO01000001.1"/>
</dbReference>
<gene>
    <name evidence="3" type="ORF">DXH78_00625</name>
</gene>
<dbReference type="Pfam" id="PF03413">
    <property type="entry name" value="PepSY"/>
    <property type="match status" value="1"/>
</dbReference>
<feature type="chain" id="PRO_5016679529" evidence="1">
    <location>
        <begin position="29"/>
        <end position="109"/>
    </location>
</feature>
<dbReference type="AlphaFoldDB" id="A0A371BDY6"/>
<feature type="signal peptide" evidence="1">
    <location>
        <begin position="1"/>
        <end position="28"/>
    </location>
</feature>
<protein>
    <submittedName>
        <fullName evidence="3">Peptidase</fullName>
    </submittedName>
</protein>
<keyword evidence="4" id="KW-1185">Reference proteome</keyword>
<comment type="caution">
    <text evidence="3">The sequence shown here is derived from an EMBL/GenBank/DDBJ whole genome shotgun (WGS) entry which is preliminary data.</text>
</comment>
<keyword evidence="1" id="KW-0732">Signal</keyword>
<dbReference type="InterPro" id="IPR025711">
    <property type="entry name" value="PepSY"/>
</dbReference>
<dbReference type="OrthoDB" id="7856745at2"/>